<protein>
    <submittedName>
        <fullName evidence="1">Uncharacterized protein</fullName>
    </submittedName>
</protein>
<organism evidence="1 2">
    <name type="scientific">Meloidogyne enterolobii</name>
    <name type="common">Root-knot nematode worm</name>
    <name type="synonym">Meloidogyne mayaguensis</name>
    <dbReference type="NCBI Taxonomy" id="390850"/>
    <lineage>
        <taxon>Eukaryota</taxon>
        <taxon>Metazoa</taxon>
        <taxon>Ecdysozoa</taxon>
        <taxon>Nematoda</taxon>
        <taxon>Chromadorea</taxon>
        <taxon>Rhabditida</taxon>
        <taxon>Tylenchina</taxon>
        <taxon>Tylenchomorpha</taxon>
        <taxon>Tylenchoidea</taxon>
        <taxon>Meloidogynidae</taxon>
        <taxon>Meloidogyninae</taxon>
        <taxon>Meloidogyne</taxon>
    </lineage>
</organism>
<keyword evidence="2" id="KW-1185">Reference proteome</keyword>
<evidence type="ECO:0000313" key="2">
    <source>
        <dbReference type="Proteomes" id="UP001497535"/>
    </source>
</evidence>
<comment type="caution">
    <text evidence="1">The sequence shown here is derived from an EMBL/GenBank/DDBJ whole genome shotgun (WGS) entry which is preliminary data.</text>
</comment>
<evidence type="ECO:0000313" key="1">
    <source>
        <dbReference type="EMBL" id="CAK5127165.1"/>
    </source>
</evidence>
<dbReference type="Proteomes" id="UP001497535">
    <property type="component" value="Unassembled WGS sequence"/>
</dbReference>
<reference evidence="1" key="1">
    <citation type="submission" date="2023-11" db="EMBL/GenBank/DDBJ databases">
        <authorList>
            <person name="Poullet M."/>
        </authorList>
    </citation>
    <scope>NUCLEOTIDE SEQUENCE</scope>
    <source>
        <strain evidence="1">E1834</strain>
    </source>
</reference>
<proteinExistence type="predicted"/>
<sequence>MAGNFWRSSHFEQWILEKGDLLRERGDDLKIYTEEEYQKLMIFFMNFIQTMGQCLEKEVSQSINEGRDRPILRMQAIASACVYFRRFYSKRSLKDIDPFLLAVTCINLASKVEEMGHLSPNKLISAYTRTTKKWPVIESLIAHNHQINSHQIKGSEAEFCLVEMLDCSLIVYHPYRSLHQFRNDMKSCSIQNVDQLCQDAWRVCNDGMRSDAALLYHPHMIAIGKNKNNLREKNYFLASIMIAAILNGRDKDKEKELRNWLADLNVDYEKVFDIQQIILNTYRVWRNFDEQTQLRPLIEKLPRPLHSTQQMSNNNNIQ</sequence>
<gene>
    <name evidence="1" type="ORF">MENTE1834_LOCUS48484</name>
</gene>
<accession>A0ACB1B7Y0</accession>
<dbReference type="EMBL" id="CAVMJV010000238">
    <property type="protein sequence ID" value="CAK5127165.1"/>
    <property type="molecule type" value="Genomic_DNA"/>
</dbReference>
<name>A0ACB1B7Y0_MELEN</name>